<name>A0ABS4Z618_9ACTN</name>
<dbReference type="Gene3D" id="3.40.50.150">
    <property type="entry name" value="Vaccinia Virus protein VP39"/>
    <property type="match status" value="1"/>
</dbReference>
<dbReference type="InterPro" id="IPR013216">
    <property type="entry name" value="Methyltransf_11"/>
</dbReference>
<dbReference type="GO" id="GO:0008168">
    <property type="term" value="F:methyltransferase activity"/>
    <property type="evidence" value="ECO:0007669"/>
    <property type="project" value="UniProtKB-KW"/>
</dbReference>
<dbReference type="EMBL" id="JAGIOB010000001">
    <property type="protein sequence ID" value="MBP2416493.1"/>
    <property type="molecule type" value="Genomic_DNA"/>
</dbReference>
<dbReference type="SUPFAM" id="SSF53335">
    <property type="entry name" value="S-adenosyl-L-methionine-dependent methyltransferases"/>
    <property type="match status" value="1"/>
</dbReference>
<dbReference type="CDD" id="cd02440">
    <property type="entry name" value="AdoMet_MTases"/>
    <property type="match status" value="1"/>
</dbReference>
<keyword evidence="4" id="KW-1185">Reference proteome</keyword>
<evidence type="ECO:0000259" key="2">
    <source>
        <dbReference type="Pfam" id="PF18096"/>
    </source>
</evidence>
<feature type="domain" description="THUMP-like" evidence="2">
    <location>
        <begin position="321"/>
        <end position="393"/>
    </location>
</feature>
<reference evidence="3 4" key="1">
    <citation type="submission" date="2021-03" db="EMBL/GenBank/DDBJ databases">
        <title>Sequencing the genomes of 1000 actinobacteria strains.</title>
        <authorList>
            <person name="Klenk H.-P."/>
        </authorList>
    </citation>
    <scope>NUCLEOTIDE SEQUENCE [LARGE SCALE GENOMIC DNA]</scope>
    <source>
        <strain evidence="3 4">DSM 12936</strain>
    </source>
</reference>
<organism evidence="3 4">
    <name type="scientific">Microlunatus capsulatus</name>
    <dbReference type="NCBI Taxonomy" id="99117"/>
    <lineage>
        <taxon>Bacteria</taxon>
        <taxon>Bacillati</taxon>
        <taxon>Actinomycetota</taxon>
        <taxon>Actinomycetes</taxon>
        <taxon>Propionibacteriales</taxon>
        <taxon>Propionibacteriaceae</taxon>
        <taxon>Microlunatus</taxon>
    </lineage>
</organism>
<accession>A0ABS4Z618</accession>
<dbReference type="Proteomes" id="UP000758168">
    <property type="component" value="Unassembled WGS sequence"/>
</dbReference>
<sequence length="397" mass="41009">MSAPALPFGLTPEALADAAAEPDPDGLAAATRLRAAHGPEVAAAALHQASLRRRARTKFGERATTLFYTRDGLEQATRPAVAAHHAARLVAAGATRVVDLGCGIGTDALAFADAGLEVVAVERDPGTAAVAAANLGERGRVLCADAEEVAAELLTPGTAAFCDPARRTGSGRLWRAADFSPSWDLVTALLAGDRVAGVKLGPALPHTLVPPGAEAEWVTHDGGTVEVGLWAGPGARAGVDVATLLAGSSEEVARLEVPRPAPGRPAEPLPVGPVGRYLYEPDGAVIRARGVAPLGRRLGAHLLDAEIAYLTGDDLTPTPFATAFEVLEVLGAGEKALRRWVREHAVGTLEIKKRGVDVDPAVLRRRLAPRGPGAATLVLSRTPDGAVALVVRRLRTA</sequence>
<evidence type="ECO:0000313" key="3">
    <source>
        <dbReference type="EMBL" id="MBP2416493.1"/>
    </source>
</evidence>
<evidence type="ECO:0000259" key="1">
    <source>
        <dbReference type="Pfam" id="PF08241"/>
    </source>
</evidence>
<feature type="domain" description="Methyltransferase type 11" evidence="1">
    <location>
        <begin position="98"/>
        <end position="149"/>
    </location>
</feature>
<evidence type="ECO:0000313" key="4">
    <source>
        <dbReference type="Proteomes" id="UP000758168"/>
    </source>
</evidence>
<proteinExistence type="predicted"/>
<keyword evidence="3" id="KW-0489">Methyltransferase</keyword>
<dbReference type="GO" id="GO:0032259">
    <property type="term" value="P:methylation"/>
    <property type="evidence" value="ECO:0007669"/>
    <property type="project" value="UniProtKB-KW"/>
</dbReference>
<dbReference type="Pfam" id="PF18096">
    <property type="entry name" value="Thump_like"/>
    <property type="match status" value="1"/>
</dbReference>
<comment type="caution">
    <text evidence="3">The sequence shown here is derived from an EMBL/GenBank/DDBJ whole genome shotgun (WGS) entry which is preliminary data.</text>
</comment>
<dbReference type="InterPro" id="IPR041497">
    <property type="entry name" value="Thump-like"/>
</dbReference>
<keyword evidence="3" id="KW-0808">Transferase</keyword>
<dbReference type="Pfam" id="PF08241">
    <property type="entry name" value="Methyltransf_11"/>
    <property type="match status" value="1"/>
</dbReference>
<dbReference type="RefSeq" id="WP_210054256.1">
    <property type="nucleotide sequence ID" value="NZ_BAAAMH010000015.1"/>
</dbReference>
<gene>
    <name evidence="3" type="ORF">JOF54_001415</name>
</gene>
<dbReference type="InterPro" id="IPR029063">
    <property type="entry name" value="SAM-dependent_MTases_sf"/>
</dbReference>
<protein>
    <submittedName>
        <fullName evidence="3">SAM-dependent methyltransferase</fullName>
    </submittedName>
</protein>